<dbReference type="Proteomes" id="UP000002007">
    <property type="component" value="Chromosome"/>
</dbReference>
<keyword evidence="2" id="KW-1185">Reference proteome</keyword>
<accession>A9WR79</accession>
<organism evidence="1 2">
    <name type="scientific">Renibacterium salmoninarum (strain ATCC 33209 / DSM 20767 / JCM 11484 / NBRC 15589 / NCIMB 2235)</name>
    <dbReference type="NCBI Taxonomy" id="288705"/>
    <lineage>
        <taxon>Bacteria</taxon>
        <taxon>Bacillati</taxon>
        <taxon>Actinomycetota</taxon>
        <taxon>Actinomycetes</taxon>
        <taxon>Micrococcales</taxon>
        <taxon>Micrococcaceae</taxon>
        <taxon>Renibacterium</taxon>
    </lineage>
</organism>
<sequence>MPGIPPRLCRAREPIQSARTQTSRPGSDVRLNRNQAIAATFTRVTDIPCGYIPMPTQDLMIIMPEFGHDDAPMFQFFADRDLIDCDRDISLLRWLHPGLLSFADWLHQADWTGV</sequence>
<evidence type="ECO:0000313" key="1">
    <source>
        <dbReference type="EMBL" id="ABY24088.1"/>
    </source>
</evidence>
<dbReference type="STRING" id="288705.RSal33209_2358"/>
<dbReference type="EMBL" id="CP000910">
    <property type="protein sequence ID" value="ABY24088.1"/>
    <property type="molecule type" value="Genomic_DNA"/>
</dbReference>
<reference evidence="2" key="1">
    <citation type="journal article" date="2008" name="J. Bacteriol.">
        <title>Genome sequence of the fish pathogen Renibacterium salmoninarum suggests reductive evolution away from an environmental Arthrobacter ancestor.</title>
        <authorList>
            <person name="Wiens G.D."/>
            <person name="Rockey D.D."/>
            <person name="Wu Z."/>
            <person name="Chang J."/>
            <person name="Levy R."/>
            <person name="Crane S."/>
            <person name="Chen D.S."/>
            <person name="Capri G.R."/>
            <person name="Burnett J.R."/>
            <person name="Sudheesh P.S."/>
            <person name="Schipma M.J."/>
            <person name="Burd H."/>
            <person name="Bhattacharyya A."/>
            <person name="Rhodes L.D."/>
            <person name="Kaul R."/>
            <person name="Strom M.S."/>
        </authorList>
    </citation>
    <scope>NUCLEOTIDE SEQUENCE [LARGE SCALE GENOMIC DNA]</scope>
    <source>
        <strain evidence="2">ATCC 33209 / DSM 20767 / JCM 11484 / NBRC 15589 / NCIMB 2235</strain>
    </source>
</reference>
<proteinExistence type="predicted"/>
<evidence type="ECO:0000313" key="2">
    <source>
        <dbReference type="Proteomes" id="UP000002007"/>
    </source>
</evidence>
<gene>
    <name evidence="1" type="ordered locus">RSal33209_2358</name>
</gene>
<dbReference type="AlphaFoldDB" id="A9WR79"/>
<dbReference type="eggNOG" id="COG0702">
    <property type="taxonomic scope" value="Bacteria"/>
</dbReference>
<dbReference type="HOGENOM" id="CLU_2119097_0_0_11"/>
<dbReference type="KEGG" id="rsa:RSal33209_2358"/>
<name>A9WR79_RENSM</name>
<protein>
    <submittedName>
        <fullName evidence="1">Uncharacterized protein</fullName>
    </submittedName>
</protein>